<comment type="catalytic activity">
    <reaction evidence="1">
        <text>ATP = 3',5'-cyclic AMP + diphosphate</text>
        <dbReference type="Rhea" id="RHEA:15389"/>
        <dbReference type="ChEBI" id="CHEBI:30616"/>
        <dbReference type="ChEBI" id="CHEBI:33019"/>
        <dbReference type="ChEBI" id="CHEBI:58165"/>
        <dbReference type="EC" id="4.6.1.1"/>
    </reaction>
</comment>
<reference evidence="21" key="1">
    <citation type="journal article" date="2015" name="ISME J.">
        <title>Draft Genome Sequence of Streptomyces incarnatus NRRL8089, which Produces the Nucleoside Antibiotic Sinefungin.</title>
        <authorList>
            <person name="Oshima K."/>
            <person name="Hattori M."/>
            <person name="Shimizu H."/>
            <person name="Fukuda K."/>
            <person name="Nemoto M."/>
            <person name="Inagaki K."/>
            <person name="Tamura T."/>
        </authorList>
    </citation>
    <scope>NUCLEOTIDE SEQUENCE</scope>
    <source>
        <strain evidence="21">FACHB-1375</strain>
    </source>
</reference>
<dbReference type="GO" id="GO:0035556">
    <property type="term" value="P:intracellular signal transduction"/>
    <property type="evidence" value="ECO:0007669"/>
    <property type="project" value="InterPro"/>
</dbReference>
<dbReference type="PANTHER" id="PTHR11920:SF335">
    <property type="entry name" value="GUANYLATE CYCLASE"/>
    <property type="match status" value="1"/>
</dbReference>
<dbReference type="PROSITE" id="PS50125">
    <property type="entry name" value="GUANYLATE_CYCLASE_2"/>
    <property type="match status" value="1"/>
</dbReference>
<dbReference type="EC" id="4.6.1.1" evidence="3"/>
<dbReference type="Proteomes" id="UP000641646">
    <property type="component" value="Unassembled WGS sequence"/>
</dbReference>
<dbReference type="GO" id="GO:0005886">
    <property type="term" value="C:plasma membrane"/>
    <property type="evidence" value="ECO:0007669"/>
    <property type="project" value="UniProtKB-ARBA"/>
</dbReference>
<reference evidence="21" key="2">
    <citation type="submission" date="2020-08" db="EMBL/GenBank/DDBJ databases">
        <authorList>
            <person name="Chen M."/>
            <person name="Teng W."/>
            <person name="Zhao L."/>
            <person name="Hu C."/>
            <person name="Zhou Y."/>
            <person name="Han B."/>
            <person name="Song L."/>
            <person name="Shu W."/>
        </authorList>
    </citation>
    <scope>NUCLEOTIDE SEQUENCE</scope>
    <source>
        <strain evidence="21">FACHB-1375</strain>
    </source>
</reference>
<evidence type="ECO:0000256" key="10">
    <source>
        <dbReference type="ARBA" id="ARBA00022989"/>
    </source>
</evidence>
<evidence type="ECO:0000256" key="7">
    <source>
        <dbReference type="ARBA" id="ARBA00022741"/>
    </source>
</evidence>
<dbReference type="SMART" id="SM00044">
    <property type="entry name" value="CYCc"/>
    <property type="match status" value="1"/>
</dbReference>
<gene>
    <name evidence="21" type="ORF">H6G03_17395</name>
</gene>
<dbReference type="Gene3D" id="6.10.340.10">
    <property type="match status" value="1"/>
</dbReference>
<evidence type="ECO:0000256" key="13">
    <source>
        <dbReference type="ARBA" id="ARBA00023239"/>
    </source>
</evidence>
<keyword evidence="13 17" id="KW-0456">Lyase</keyword>
<evidence type="ECO:0000259" key="19">
    <source>
        <dbReference type="PROSITE" id="PS50125"/>
    </source>
</evidence>
<evidence type="ECO:0000256" key="18">
    <source>
        <dbReference type="SAM" id="Phobius"/>
    </source>
</evidence>
<dbReference type="GO" id="GO:0046872">
    <property type="term" value="F:metal ion binding"/>
    <property type="evidence" value="ECO:0007669"/>
    <property type="project" value="UniProtKB-KW"/>
</dbReference>
<dbReference type="InterPro" id="IPR029787">
    <property type="entry name" value="Nucleotide_cyclase"/>
</dbReference>
<evidence type="ECO:0000256" key="8">
    <source>
        <dbReference type="ARBA" id="ARBA00022840"/>
    </source>
</evidence>
<evidence type="ECO:0000256" key="17">
    <source>
        <dbReference type="RuleBase" id="RU000405"/>
    </source>
</evidence>
<dbReference type="InterPro" id="IPR018297">
    <property type="entry name" value="A/G_cyclase_CS"/>
</dbReference>
<protein>
    <recommendedName>
        <fullName evidence="4">Adenylate cyclase</fullName>
        <ecNumber evidence="3">4.6.1.1</ecNumber>
    </recommendedName>
    <alternativeName>
        <fullName evidence="14">ATP pyrophosphate-lyase</fullName>
    </alternativeName>
    <alternativeName>
        <fullName evidence="15">Adenylyl cyclase</fullName>
    </alternativeName>
</protein>
<evidence type="ECO:0000256" key="4">
    <source>
        <dbReference type="ARBA" id="ARBA00021420"/>
    </source>
</evidence>
<dbReference type="InterPro" id="IPR050401">
    <property type="entry name" value="Cyclic_nucleotide_synthase"/>
</dbReference>
<accession>A0A926VHH8</accession>
<evidence type="ECO:0000256" key="2">
    <source>
        <dbReference type="ARBA" id="ARBA00004370"/>
    </source>
</evidence>
<keyword evidence="12 18" id="KW-0472">Membrane</keyword>
<comment type="subunit">
    <text evidence="16">Homodimer. Can also exist as monomer.</text>
</comment>
<dbReference type="Gene3D" id="3.30.70.1230">
    <property type="entry name" value="Nucleotide cyclase"/>
    <property type="match status" value="1"/>
</dbReference>
<evidence type="ECO:0000256" key="12">
    <source>
        <dbReference type="ARBA" id="ARBA00023136"/>
    </source>
</evidence>
<dbReference type="PROSITE" id="PS50885">
    <property type="entry name" value="HAMP"/>
    <property type="match status" value="1"/>
</dbReference>
<evidence type="ECO:0000256" key="3">
    <source>
        <dbReference type="ARBA" id="ARBA00012201"/>
    </source>
</evidence>
<keyword evidence="22" id="KW-1185">Reference proteome</keyword>
<feature type="transmembrane region" description="Helical" evidence="18">
    <location>
        <begin position="20"/>
        <end position="41"/>
    </location>
</feature>
<comment type="subcellular location">
    <subcellularLocation>
        <location evidence="2">Membrane</location>
    </subcellularLocation>
</comment>
<evidence type="ECO:0000256" key="1">
    <source>
        <dbReference type="ARBA" id="ARBA00001593"/>
    </source>
</evidence>
<evidence type="ECO:0000256" key="11">
    <source>
        <dbReference type="ARBA" id="ARBA00022998"/>
    </source>
</evidence>
<dbReference type="GO" id="GO:0005524">
    <property type="term" value="F:ATP binding"/>
    <property type="evidence" value="ECO:0007669"/>
    <property type="project" value="UniProtKB-KW"/>
</dbReference>
<dbReference type="RefSeq" id="WP_190465915.1">
    <property type="nucleotide sequence ID" value="NZ_JACJPW010000043.1"/>
</dbReference>
<evidence type="ECO:0000256" key="6">
    <source>
        <dbReference type="ARBA" id="ARBA00022723"/>
    </source>
</evidence>
<evidence type="ECO:0000259" key="20">
    <source>
        <dbReference type="PROSITE" id="PS50885"/>
    </source>
</evidence>
<keyword evidence="8" id="KW-0067">ATP-binding</keyword>
<dbReference type="SUPFAM" id="SSF55073">
    <property type="entry name" value="Nucleotide cyclase"/>
    <property type="match status" value="1"/>
</dbReference>
<dbReference type="EMBL" id="JACJPW010000043">
    <property type="protein sequence ID" value="MBD2182817.1"/>
    <property type="molecule type" value="Genomic_DNA"/>
</dbReference>
<comment type="caution">
    <text evidence="21">The sequence shown here is derived from an EMBL/GenBank/DDBJ whole genome shotgun (WGS) entry which is preliminary data.</text>
</comment>
<sequence length="471" mass="52409">MSAWLSALLNSFKARLSQRIIFWVFISIILIEVIILIPSYYMRESELLWQIEDVSSAIVTSISRLTAQEVDNNKLLEKIKKITHGSVILGVAIYEPNGQLIGICGEPPEITFSDLKGKDEVRARNRNGDRYDVAWSGGKLDTNYIIIARHNATTVKQELSAYIARIAGLVVLISAFVTSVTMLVLGATVILPILRLRDDLIAAGEATAKDKANPNFYSLSVKRDDELGEVMKAFNQMYRRIRQEINERKQAEAILRVETEKSERLLLNILPESIAEQLKQQQGCIAERFDEVTILFADIVGFTALAARTSPTELVSLLNEIFSAFDRLASRHGLEKIKTIGDAYMVVGGLPSPRLDHAWAIAEMALDMQREIARFQTNKGEPFSIRIGIHTGPVVAGVIGLQKFSYDLWGDAVNIASRMESLGIPGEIQVTATTYELLRDKYLFAERGVLKVKGRGEAIAYLLKGRLGARG</sequence>
<dbReference type="GO" id="GO:0004016">
    <property type="term" value="F:adenylate cyclase activity"/>
    <property type="evidence" value="ECO:0007669"/>
    <property type="project" value="UniProtKB-EC"/>
</dbReference>
<dbReference type="PROSITE" id="PS00452">
    <property type="entry name" value="GUANYLATE_CYCLASE_1"/>
    <property type="match status" value="1"/>
</dbReference>
<keyword evidence="7" id="KW-0547">Nucleotide-binding</keyword>
<comment type="similarity">
    <text evidence="17">Belongs to the adenylyl cyclase class-4/guanylyl cyclase family.</text>
</comment>
<dbReference type="PANTHER" id="PTHR11920">
    <property type="entry name" value="GUANYLYL CYCLASE"/>
    <property type="match status" value="1"/>
</dbReference>
<dbReference type="AlphaFoldDB" id="A0A926VHH8"/>
<dbReference type="CDD" id="cd07302">
    <property type="entry name" value="CHD"/>
    <property type="match status" value="1"/>
</dbReference>
<keyword evidence="11" id="KW-0115">cAMP biosynthesis</keyword>
<dbReference type="InterPro" id="IPR003660">
    <property type="entry name" value="HAMP_dom"/>
</dbReference>
<name>A0A926VHH8_9CYAN</name>
<feature type="domain" description="HAMP" evidence="20">
    <location>
        <begin position="219"/>
        <end position="246"/>
    </location>
</feature>
<proteinExistence type="inferred from homology"/>
<feature type="domain" description="Guanylate cyclase" evidence="19">
    <location>
        <begin position="293"/>
        <end position="420"/>
    </location>
</feature>
<evidence type="ECO:0000256" key="14">
    <source>
        <dbReference type="ARBA" id="ARBA00032597"/>
    </source>
</evidence>
<dbReference type="CDD" id="cd06225">
    <property type="entry name" value="HAMP"/>
    <property type="match status" value="1"/>
</dbReference>
<evidence type="ECO:0000313" key="21">
    <source>
        <dbReference type="EMBL" id="MBD2182817.1"/>
    </source>
</evidence>
<keyword evidence="10 18" id="KW-1133">Transmembrane helix</keyword>
<keyword evidence="9" id="KW-0460">Magnesium</keyword>
<evidence type="ECO:0000256" key="5">
    <source>
        <dbReference type="ARBA" id="ARBA00022692"/>
    </source>
</evidence>
<evidence type="ECO:0000256" key="15">
    <source>
        <dbReference type="ARBA" id="ARBA00032637"/>
    </source>
</evidence>
<feature type="transmembrane region" description="Helical" evidence="18">
    <location>
        <begin position="166"/>
        <end position="194"/>
    </location>
</feature>
<evidence type="ECO:0000256" key="9">
    <source>
        <dbReference type="ARBA" id="ARBA00022842"/>
    </source>
</evidence>
<dbReference type="InterPro" id="IPR001054">
    <property type="entry name" value="A/G_cyclase"/>
</dbReference>
<dbReference type="GO" id="GO:0006171">
    <property type="term" value="P:cAMP biosynthetic process"/>
    <property type="evidence" value="ECO:0007669"/>
    <property type="project" value="UniProtKB-KW"/>
</dbReference>
<evidence type="ECO:0000256" key="16">
    <source>
        <dbReference type="ARBA" id="ARBA00064436"/>
    </source>
</evidence>
<keyword evidence="5 18" id="KW-0812">Transmembrane</keyword>
<organism evidence="21 22">
    <name type="scientific">Aerosakkonema funiforme FACHB-1375</name>
    <dbReference type="NCBI Taxonomy" id="2949571"/>
    <lineage>
        <taxon>Bacteria</taxon>
        <taxon>Bacillati</taxon>
        <taxon>Cyanobacteriota</taxon>
        <taxon>Cyanophyceae</taxon>
        <taxon>Oscillatoriophycideae</taxon>
        <taxon>Aerosakkonematales</taxon>
        <taxon>Aerosakkonemataceae</taxon>
        <taxon>Aerosakkonema</taxon>
    </lineage>
</organism>
<evidence type="ECO:0000313" key="22">
    <source>
        <dbReference type="Proteomes" id="UP000641646"/>
    </source>
</evidence>
<dbReference type="Pfam" id="PF00211">
    <property type="entry name" value="Guanylate_cyc"/>
    <property type="match status" value="1"/>
</dbReference>
<keyword evidence="6" id="KW-0479">Metal-binding</keyword>
<dbReference type="FunFam" id="3.30.70.1230:FF:000033">
    <property type="entry name" value="Adenylate cyclase"/>
    <property type="match status" value="1"/>
</dbReference>